<proteinExistence type="predicted"/>
<protein>
    <submittedName>
        <fullName evidence="2">Protein-S-isoprenylcysteine O-methyltransferase</fullName>
    </submittedName>
</protein>
<dbReference type="WBParaSite" id="PS1159_v2.g22339.t2">
    <property type="protein sequence ID" value="PS1159_v2.g22339.t2"/>
    <property type="gene ID" value="PS1159_v2.g22339"/>
</dbReference>
<evidence type="ECO:0000313" key="2">
    <source>
        <dbReference type="WBParaSite" id="PS1159_v2.g22339.t2"/>
    </source>
</evidence>
<dbReference type="Proteomes" id="UP000887580">
    <property type="component" value="Unplaced"/>
</dbReference>
<name>A0AC35G139_9BILA</name>
<evidence type="ECO:0000313" key="1">
    <source>
        <dbReference type="Proteomes" id="UP000887580"/>
    </source>
</evidence>
<sequence length="945" mass="108836">MVPPRCKGDDYITILIDKKEHTVNLKQGNISSCGYGLAFQRWYWGNATRDMVAAAMVGQPDGTFVIRDASTEGDFTLTLKVRGTDRLIKVICVNGKCGFNVESLEYDSVLHLMDAHRECPLTEYNPDLNVPLTFPLGRLISLGKRSSKLLIDDTYKRMYFALRCHMEGLQADYERIASQFDNLFWRKITLEQSIDARINKIYTCEEVCELIAKNLQIMASKEQKCAAWVRDAYKRTMKRLNKHIKRYTAVKPLFDTDRGIFQTYLDLVDDALEAMENEVLHAYEVAQDWKQIIADHGGMDPDEIEDIADDVGYLVSIEPIKMSDTLLEINLKWDPTCWMSIDSNKEHATARIMAIAEKMPDNSDGIFLIRPSASQDGFFVLSISMGGRVHNCLIEYRAQPPPGEYEAGFAFLDTANYFPTLVDFVKFYSKYTLKEHNETLDTILKYPAFPGLNATDYMTTTDELLFQKGKHRHFTNDIPNRYSNFNLNQNYKSSNLYSVPTFSKSKNDKYCESTVSEKHEEKTKLQPCTESSDLCLSGLKLNDEIEEQQKQWWKKYDNSSTTNKQSSPLHVAPDENSVKGDEPDLLAGKNGIKKEKFGLIKKRKNAKQIFTGSELFIQNSFEFSRQQNVGESEPEISKFKAFQRLLNPNEASSNGNQQSYGMKSWEAEYLRIWNIIRRDPRVRAGVICYIISIIFHCCCSSIIDLTTTIYYSFFCAAIFALFTGWRYYMFSLQSYFLGFVTFFSVYSMRYSLMDFPLCINMYIMASFHYFEFFAIGISNPESLSQDSFLLNHSVAYWAAMFAGWGEYLLRTHFYPGTSVLIMLIGILLCISGEVFRKLAMWHAGTGFTHLVAFRKNKNHTLVTDGIYSYCRHPSYLGFFLFSVGTQVLLGNYICSIAFAYVCIFLFFKERIYEEERYLISFFGHQYIQYQKDVPIGLPFIKGFTP</sequence>
<accession>A0AC35G139</accession>
<organism evidence="1 2">
    <name type="scientific">Panagrolaimus sp. PS1159</name>
    <dbReference type="NCBI Taxonomy" id="55785"/>
    <lineage>
        <taxon>Eukaryota</taxon>
        <taxon>Metazoa</taxon>
        <taxon>Ecdysozoa</taxon>
        <taxon>Nematoda</taxon>
        <taxon>Chromadorea</taxon>
        <taxon>Rhabditida</taxon>
        <taxon>Tylenchina</taxon>
        <taxon>Panagrolaimomorpha</taxon>
        <taxon>Panagrolaimoidea</taxon>
        <taxon>Panagrolaimidae</taxon>
        <taxon>Panagrolaimus</taxon>
    </lineage>
</organism>
<reference evidence="2" key="1">
    <citation type="submission" date="2022-11" db="UniProtKB">
        <authorList>
            <consortium name="WormBaseParasite"/>
        </authorList>
    </citation>
    <scope>IDENTIFICATION</scope>
</reference>